<dbReference type="InterPro" id="IPR050361">
    <property type="entry name" value="MPP/UQCRC_Complex"/>
</dbReference>
<organism evidence="3 4">
    <name type="scientific">Nakaseomyces bracarensis</name>
    <dbReference type="NCBI Taxonomy" id="273131"/>
    <lineage>
        <taxon>Eukaryota</taxon>
        <taxon>Fungi</taxon>
        <taxon>Dikarya</taxon>
        <taxon>Ascomycota</taxon>
        <taxon>Saccharomycotina</taxon>
        <taxon>Saccharomycetes</taxon>
        <taxon>Saccharomycetales</taxon>
        <taxon>Saccharomycetaceae</taxon>
        <taxon>Nakaseomyces</taxon>
    </lineage>
</organism>
<sequence length="450" mass="49734">MLRVGSKQLKRGFASQVKVLAPEISQLSNGLTVATETNPTSTAASVGVVFGSGSSSENPYNNGISHLLSKNYKSAGNRQLAASKGVELRSIVGREYQSYVVNSLPGQLSKSLELLNETVLRNPAGSDSVFQETQKSVLNELELFEENDHSGRVMEHLHATAFQNTPLSLPIRGTQESVEGLLKSDLEQFADRHFLASNAVIVGTGNVSHQELCDLVEKSTLNFGSSKAKPEITKKSSFLGSEIRLRDDTLSKAYIAIAAEGEALSSPDYYVSQVAAQIFGSYNAFEPNSRLQGIKLLDDIQEYQLCDDFSHFSKSYRDSGLWGFITTTQNISQIDDLMHFTLKQWNRLTISVTETEVARGKAQLKLKLANECAKRNCTLATELGNLVLNQGAKFNQDEIFRKIDAITVKDVKAWASKRLWDQDIAIAGTGQIEGLLDYMRLRNDMSMMRW</sequence>
<accession>A0ABR4NYQ7</accession>
<protein>
    <submittedName>
        <fullName evidence="3">Cytochrome b-c1 complex subunit 1, mitochondrial</fullName>
    </submittedName>
</protein>
<name>A0ABR4NYQ7_9SACH</name>
<dbReference type="PANTHER" id="PTHR11851:SF126">
    <property type="entry name" value="CYTOCHROME B-C1 COMPLEX SUBUNIT 1, MITOCHONDRIAL"/>
    <property type="match status" value="1"/>
</dbReference>
<evidence type="ECO:0000259" key="1">
    <source>
        <dbReference type="Pfam" id="PF00675"/>
    </source>
</evidence>
<keyword evidence="4" id="KW-1185">Reference proteome</keyword>
<dbReference type="EMBL" id="JBEVYD010000003">
    <property type="protein sequence ID" value="KAL3234307.1"/>
    <property type="molecule type" value="Genomic_DNA"/>
</dbReference>
<evidence type="ECO:0000259" key="2">
    <source>
        <dbReference type="Pfam" id="PF05193"/>
    </source>
</evidence>
<dbReference type="InterPro" id="IPR011249">
    <property type="entry name" value="Metalloenz_LuxS/M16"/>
</dbReference>
<dbReference type="Gene3D" id="3.30.830.10">
    <property type="entry name" value="Metalloenzyme, LuxS/M16 peptidase-like"/>
    <property type="match status" value="2"/>
</dbReference>
<dbReference type="Proteomes" id="UP001623330">
    <property type="component" value="Unassembled WGS sequence"/>
</dbReference>
<comment type="caution">
    <text evidence="3">The sequence shown here is derived from an EMBL/GenBank/DDBJ whole genome shotgun (WGS) entry which is preliminary data.</text>
</comment>
<feature type="domain" description="Peptidase M16 N-terminal" evidence="1">
    <location>
        <begin position="33"/>
        <end position="174"/>
    </location>
</feature>
<evidence type="ECO:0000313" key="4">
    <source>
        <dbReference type="Proteomes" id="UP001623330"/>
    </source>
</evidence>
<proteinExistence type="predicted"/>
<dbReference type="Pfam" id="PF05193">
    <property type="entry name" value="Peptidase_M16_C"/>
    <property type="match status" value="1"/>
</dbReference>
<dbReference type="InterPro" id="IPR007863">
    <property type="entry name" value="Peptidase_M16_C"/>
</dbReference>
<dbReference type="PANTHER" id="PTHR11851">
    <property type="entry name" value="METALLOPROTEASE"/>
    <property type="match status" value="1"/>
</dbReference>
<dbReference type="SUPFAM" id="SSF63411">
    <property type="entry name" value="LuxS/MPP-like metallohydrolase"/>
    <property type="match status" value="2"/>
</dbReference>
<gene>
    <name evidence="3" type="ORF">RNJ44_03069</name>
</gene>
<dbReference type="Pfam" id="PF00675">
    <property type="entry name" value="Peptidase_M16"/>
    <property type="match status" value="1"/>
</dbReference>
<reference evidence="3 4" key="1">
    <citation type="submission" date="2024-05" db="EMBL/GenBank/DDBJ databases">
        <title>Long read based assembly of the Candida bracarensis genome reveals expanded adhesin content.</title>
        <authorList>
            <person name="Marcet-Houben M."/>
            <person name="Ksiezopolska E."/>
            <person name="Gabaldon T."/>
        </authorList>
    </citation>
    <scope>NUCLEOTIDE SEQUENCE [LARGE SCALE GENOMIC DNA]</scope>
    <source>
        <strain evidence="3 4">CBM6</strain>
    </source>
</reference>
<feature type="domain" description="Peptidase M16 C-terminal" evidence="2">
    <location>
        <begin position="184"/>
        <end position="364"/>
    </location>
</feature>
<evidence type="ECO:0000313" key="3">
    <source>
        <dbReference type="EMBL" id="KAL3234307.1"/>
    </source>
</evidence>
<dbReference type="InterPro" id="IPR011765">
    <property type="entry name" value="Pept_M16_N"/>
</dbReference>